<accession>A0A1I5CN40</accession>
<proteinExistence type="predicted"/>
<dbReference type="NCBIfam" id="TIGR03296">
    <property type="entry name" value="M6dom_TIGR03296"/>
    <property type="match status" value="1"/>
</dbReference>
<keyword evidence="1 4" id="KW-0645">Protease</keyword>
<dbReference type="EMBL" id="FOWE01000001">
    <property type="protein sequence ID" value="SFN88430.1"/>
    <property type="molecule type" value="Genomic_DNA"/>
</dbReference>
<dbReference type="PANTHER" id="PTHR41775">
    <property type="entry name" value="SECRETED PROTEIN-RELATED"/>
    <property type="match status" value="1"/>
</dbReference>
<dbReference type="GO" id="GO:0006508">
    <property type="term" value="P:proteolysis"/>
    <property type="evidence" value="ECO:0007669"/>
    <property type="project" value="UniProtKB-KW"/>
</dbReference>
<protein>
    <submittedName>
        <fullName evidence="4">M6 family metalloprotease domain-containing protein</fullName>
    </submittedName>
</protein>
<keyword evidence="2" id="KW-0378">Hydrolase</keyword>
<dbReference type="RefSeq" id="WP_075011838.1">
    <property type="nucleotide sequence ID" value="NZ_FOWE01000001.1"/>
</dbReference>
<evidence type="ECO:0000256" key="2">
    <source>
        <dbReference type="ARBA" id="ARBA00022801"/>
    </source>
</evidence>
<sequence>MSGIFGETLTFTQEGGAPLRLVTFGDERYSRTETPEGFTVLYDDGPGLFCYADRTADGALFSTGVPVEAAPPDHVPRHVQDAADRRRAWIRARTEWMLPPPGPHQLPVDPEALLTFGPDGGLLRGRRLDAGDVRGLTVLVRFPDLDTTVGEGEVDQLLNGEDFRGHGNACSVSEYFRTVSSGRLHYTNTVVGPFTLSRPRLAYASETHRGLLVPEAIELALRSGVDLSDFDSLGEGIVDALSIMYAGRTEYRGDLWPHNWVHEVHQGSTRTQLYTVTSTGRRPADLSIGTFCHEAGHMLMRWPDLYDYGRAEREGDSFESAGIGSYCVMGSGNHLDVGRTPAPVSVYLRDLSGWCGNEVVLEPGRRHQAQQGDFDTVLRHRTTRDHEYFLVENRSRAGFDTHLPSSGLAVYHCDTRGSNEFQQGTAAQHYQCALLQADGRHDLEAGADSGDGEDLYGRVAGTALSHATRPHSRTWDGADSGLTISDIDPPGPVIGFTVGPVDAPTDVVTAESAPRLAIPDDRPAGVSDVLHLDAAGTVRSLVVSVDVTHPSAGDLRVHLTSPAGRRAVLHDGGGDSHDLHLRLGSAPPSPLQVLTGQPVTGDWVLSVSDVAARDAGRLDRWRLELTPGS</sequence>
<keyword evidence="4" id="KW-0482">Metalloprotease</keyword>
<gene>
    <name evidence="4" type="ORF">SAMN05660359_00423</name>
</gene>
<name>A0A1I5CN40_9ACTN</name>
<dbReference type="PANTHER" id="PTHR41775:SF1">
    <property type="entry name" value="PEPTIDASE M6-LIKE DOMAIN-CONTAINING PROTEIN"/>
    <property type="match status" value="1"/>
</dbReference>
<dbReference type="InterPro" id="IPR008757">
    <property type="entry name" value="Peptidase_M6-like_domain"/>
</dbReference>
<dbReference type="GO" id="GO:0008237">
    <property type="term" value="F:metallopeptidase activity"/>
    <property type="evidence" value="ECO:0007669"/>
    <property type="project" value="UniProtKB-KW"/>
</dbReference>
<dbReference type="AlphaFoldDB" id="A0A1I5CN40"/>
<evidence type="ECO:0000313" key="5">
    <source>
        <dbReference type="Proteomes" id="UP000183642"/>
    </source>
</evidence>
<feature type="domain" description="P/Homo B" evidence="3">
    <location>
        <begin position="498"/>
        <end position="629"/>
    </location>
</feature>
<evidence type="ECO:0000256" key="1">
    <source>
        <dbReference type="ARBA" id="ARBA00022670"/>
    </source>
</evidence>
<dbReference type="SUPFAM" id="SSF49785">
    <property type="entry name" value="Galactose-binding domain-like"/>
    <property type="match status" value="1"/>
</dbReference>
<evidence type="ECO:0000259" key="3">
    <source>
        <dbReference type="PROSITE" id="PS51829"/>
    </source>
</evidence>
<dbReference type="Proteomes" id="UP000183642">
    <property type="component" value="Unassembled WGS sequence"/>
</dbReference>
<dbReference type="InterPro" id="IPR008979">
    <property type="entry name" value="Galactose-bd-like_sf"/>
</dbReference>
<reference evidence="5" key="1">
    <citation type="submission" date="2016-10" db="EMBL/GenBank/DDBJ databases">
        <authorList>
            <person name="Varghese N."/>
            <person name="Submissions S."/>
        </authorList>
    </citation>
    <scope>NUCLEOTIDE SEQUENCE [LARGE SCALE GENOMIC DNA]</scope>
    <source>
        <strain evidence="5">DSM 43161</strain>
    </source>
</reference>
<dbReference type="Gene3D" id="2.60.120.260">
    <property type="entry name" value="Galactose-binding domain-like"/>
    <property type="match status" value="1"/>
</dbReference>
<evidence type="ECO:0000313" key="4">
    <source>
        <dbReference type="EMBL" id="SFN88430.1"/>
    </source>
</evidence>
<dbReference type="InterPro" id="IPR002884">
    <property type="entry name" value="P_dom"/>
</dbReference>
<dbReference type="GO" id="GO:0004252">
    <property type="term" value="F:serine-type endopeptidase activity"/>
    <property type="evidence" value="ECO:0007669"/>
    <property type="project" value="InterPro"/>
</dbReference>
<organism evidence="4 5">
    <name type="scientific">Geodermatophilus obscurus</name>
    <dbReference type="NCBI Taxonomy" id="1861"/>
    <lineage>
        <taxon>Bacteria</taxon>
        <taxon>Bacillati</taxon>
        <taxon>Actinomycetota</taxon>
        <taxon>Actinomycetes</taxon>
        <taxon>Geodermatophilales</taxon>
        <taxon>Geodermatophilaceae</taxon>
        <taxon>Geodermatophilus</taxon>
    </lineage>
</organism>
<keyword evidence="5" id="KW-1185">Reference proteome</keyword>
<dbReference type="OrthoDB" id="6188067at2"/>
<dbReference type="Pfam" id="PF01483">
    <property type="entry name" value="P_proprotein"/>
    <property type="match status" value="1"/>
</dbReference>
<dbReference type="PROSITE" id="PS51829">
    <property type="entry name" value="P_HOMO_B"/>
    <property type="match status" value="1"/>
</dbReference>